<dbReference type="Gene3D" id="3.10.450.50">
    <property type="match status" value="1"/>
</dbReference>
<proteinExistence type="predicted"/>
<name>A0AAD3DNR6_9CHLO</name>
<comment type="caution">
    <text evidence="3">The sequence shown here is derived from an EMBL/GenBank/DDBJ whole genome shotgun (WGS) entry which is preliminary data.</text>
</comment>
<protein>
    <recommendedName>
        <fullName evidence="2">SnoaL-like domain-containing protein</fullName>
    </recommendedName>
</protein>
<reference evidence="3 4" key="1">
    <citation type="journal article" date="2021" name="Sci. Rep.">
        <title>Genome sequencing of the multicellular alga Astrephomene provides insights into convergent evolution of germ-soma differentiation.</title>
        <authorList>
            <person name="Yamashita S."/>
            <person name="Yamamoto K."/>
            <person name="Matsuzaki R."/>
            <person name="Suzuki S."/>
            <person name="Yamaguchi H."/>
            <person name="Hirooka S."/>
            <person name="Minakuchi Y."/>
            <person name="Miyagishima S."/>
            <person name="Kawachi M."/>
            <person name="Toyoda A."/>
            <person name="Nozaki H."/>
        </authorList>
    </citation>
    <scope>NUCLEOTIDE SEQUENCE [LARGE SCALE GENOMIC DNA]</scope>
    <source>
        <strain evidence="3 4">NIES-4017</strain>
    </source>
</reference>
<sequence>MHMLAKPGSSLAVSKGCCQQQKQVTCPVGHCTAASAPSARPDASHPALCASQLHSSQPCTSRQSVVANALPSSLTAPCQMVSAAVRFYHLCETNDFHDVAGIVTPDVTWRQRGLLQGKRTYTGAEAVHTALLNMHAAYQDLTYTVNTYAEEEGRVALFWTATGTNRMGLFGMSPSFKRSTFSGVSLVQLHTDGRIREVIEYRQPTHEEMAAFLRQDLPDQQHGAVDRLLARGHAAPASSGGSYCQLPVTRSIDPMWRVRAMQVATEWVENWTPGPDLEEMVRDDIEEYNIYSWPDFDQDVKGRDALEERRSRSSQDAVVIRETVADSTTNVVVVHWFDFEQAPASAARASASSAAASTAEPAKEFAAMTAPPKVTPPKQQAARTPSSVEVKNGQLRVHLSQPPARRSALGSEDDIGGEVFSSPSSRLHKVRGVTLFRLDDDCKLAWMVTFRELKCKELDTYLVDGQSAAATAVPPASR</sequence>
<evidence type="ECO:0000313" key="4">
    <source>
        <dbReference type="Proteomes" id="UP001054857"/>
    </source>
</evidence>
<keyword evidence="4" id="KW-1185">Reference proteome</keyword>
<evidence type="ECO:0000313" key="3">
    <source>
        <dbReference type="EMBL" id="GFR44484.1"/>
    </source>
</evidence>
<dbReference type="Proteomes" id="UP001054857">
    <property type="component" value="Unassembled WGS sequence"/>
</dbReference>
<dbReference type="InterPro" id="IPR037401">
    <property type="entry name" value="SnoaL-like"/>
</dbReference>
<dbReference type="AlphaFoldDB" id="A0AAD3DNR6"/>
<feature type="region of interest" description="Disordered" evidence="1">
    <location>
        <begin position="362"/>
        <end position="389"/>
    </location>
</feature>
<dbReference type="SUPFAM" id="SSF54427">
    <property type="entry name" value="NTF2-like"/>
    <property type="match status" value="1"/>
</dbReference>
<gene>
    <name evidence="3" type="ORF">Agub_g5747</name>
</gene>
<feature type="compositionally biased region" description="Polar residues" evidence="1">
    <location>
        <begin position="377"/>
        <end position="389"/>
    </location>
</feature>
<feature type="domain" description="SnoaL-like" evidence="2">
    <location>
        <begin position="85"/>
        <end position="197"/>
    </location>
</feature>
<evidence type="ECO:0000256" key="1">
    <source>
        <dbReference type="SAM" id="MobiDB-lite"/>
    </source>
</evidence>
<dbReference type="InterPro" id="IPR032710">
    <property type="entry name" value="NTF2-like_dom_sf"/>
</dbReference>
<dbReference type="EMBL" id="BMAR01000008">
    <property type="protein sequence ID" value="GFR44484.1"/>
    <property type="molecule type" value="Genomic_DNA"/>
</dbReference>
<evidence type="ECO:0000259" key="2">
    <source>
        <dbReference type="Pfam" id="PF12680"/>
    </source>
</evidence>
<organism evidence="3 4">
    <name type="scientific">Astrephomene gubernaculifera</name>
    <dbReference type="NCBI Taxonomy" id="47775"/>
    <lineage>
        <taxon>Eukaryota</taxon>
        <taxon>Viridiplantae</taxon>
        <taxon>Chlorophyta</taxon>
        <taxon>core chlorophytes</taxon>
        <taxon>Chlorophyceae</taxon>
        <taxon>CS clade</taxon>
        <taxon>Chlamydomonadales</taxon>
        <taxon>Astrephomenaceae</taxon>
        <taxon>Astrephomene</taxon>
    </lineage>
</organism>
<dbReference type="Pfam" id="PF12680">
    <property type="entry name" value="SnoaL_2"/>
    <property type="match status" value="1"/>
</dbReference>
<accession>A0AAD3DNR6</accession>